<keyword evidence="2" id="KW-1185">Reference proteome</keyword>
<evidence type="ECO:0000313" key="1">
    <source>
        <dbReference type="EMBL" id="AQP45270.1"/>
    </source>
</evidence>
<organism evidence="1 2">
    <name type="scientific">Tessaracoccus flavus</name>
    <dbReference type="NCBI Taxonomy" id="1610493"/>
    <lineage>
        <taxon>Bacteria</taxon>
        <taxon>Bacillati</taxon>
        <taxon>Actinomycetota</taxon>
        <taxon>Actinomycetes</taxon>
        <taxon>Propionibacteriales</taxon>
        <taxon>Propionibacteriaceae</taxon>
        <taxon>Tessaracoccus</taxon>
    </lineage>
</organism>
<proteinExistence type="predicted"/>
<gene>
    <name evidence="1" type="ORF">RPIT_11085</name>
</gene>
<dbReference type="STRING" id="1610493.RPIT_11085"/>
<accession>A0A1Q2CGT6</accession>
<dbReference type="OrthoDB" id="6629784at2"/>
<protein>
    <submittedName>
        <fullName evidence="1">Uncharacterized protein</fullName>
    </submittedName>
</protein>
<dbReference type="InterPro" id="IPR002696">
    <property type="entry name" value="Membr_insert_effic_factor_YidD"/>
</dbReference>
<name>A0A1Q2CGT6_9ACTN</name>
<sequence length="101" mass="10405">MNSLAAILTTPRRGVVAAIDLYQRRLSPRKGFTCAHLAAGGTRSCSAVIRAIVADEGLVAGFVPTVAQFAACARAASTLRSGPQAVQGVCCCGGIPIPFRF</sequence>
<dbReference type="KEGG" id="tfl:RPIT_11085"/>
<evidence type="ECO:0000313" key="2">
    <source>
        <dbReference type="Proteomes" id="UP000188324"/>
    </source>
</evidence>
<dbReference type="NCBIfam" id="TIGR00278">
    <property type="entry name" value="membrane protein insertion efficiency factor YidD"/>
    <property type="match status" value="1"/>
</dbReference>
<dbReference type="Proteomes" id="UP000188324">
    <property type="component" value="Chromosome"/>
</dbReference>
<dbReference type="EMBL" id="CP019605">
    <property type="protein sequence ID" value="AQP45270.1"/>
    <property type="molecule type" value="Genomic_DNA"/>
</dbReference>
<dbReference type="RefSeq" id="WP_077343173.1">
    <property type="nucleotide sequence ID" value="NZ_CP019605.1"/>
</dbReference>
<reference evidence="1 2" key="1">
    <citation type="journal article" date="2016" name="Int. J. Syst. Evol. Microbiol.">
        <title>Tessaracoccus flavus sp. nov., isolated from the drainage system of a lindane-producing factory.</title>
        <authorList>
            <person name="Kumari R."/>
            <person name="Singh P."/>
            <person name="Schumann P."/>
            <person name="Lal R."/>
        </authorList>
    </citation>
    <scope>NUCLEOTIDE SEQUENCE [LARGE SCALE GENOMIC DNA]</scope>
    <source>
        <strain evidence="1 2">RP1T</strain>
    </source>
</reference>
<dbReference type="AlphaFoldDB" id="A0A1Q2CGT6"/>